<feature type="region of interest" description="Disordered" evidence="5">
    <location>
        <begin position="141"/>
        <end position="169"/>
    </location>
</feature>
<dbReference type="GO" id="GO:0005737">
    <property type="term" value="C:cytoplasm"/>
    <property type="evidence" value="ECO:0007669"/>
    <property type="project" value="TreeGrafter"/>
</dbReference>
<dbReference type="GeneID" id="6005641"/>
<feature type="compositionally biased region" description="Polar residues" evidence="5">
    <location>
        <begin position="331"/>
        <end position="341"/>
    </location>
</feature>
<evidence type="ECO:0000313" key="6">
    <source>
        <dbReference type="EMBL" id="EAU92541.2"/>
    </source>
</evidence>
<evidence type="ECO:0000256" key="4">
    <source>
        <dbReference type="SAM" id="Coils"/>
    </source>
</evidence>
<feature type="coiled-coil region" evidence="4">
    <location>
        <begin position="364"/>
        <end position="391"/>
    </location>
</feature>
<feature type="region of interest" description="Disordered" evidence="5">
    <location>
        <begin position="839"/>
        <end position="864"/>
    </location>
</feature>
<dbReference type="OrthoDB" id="10255344at2759"/>
<evidence type="ECO:0000256" key="2">
    <source>
        <dbReference type="ARBA" id="ARBA00047899"/>
    </source>
</evidence>
<dbReference type="OMA" id="ELELWIW"/>
<feature type="region of interest" description="Disordered" evidence="5">
    <location>
        <begin position="959"/>
        <end position="980"/>
    </location>
</feature>
<feature type="region of interest" description="Disordered" evidence="5">
    <location>
        <begin position="326"/>
        <end position="347"/>
    </location>
</feature>
<feature type="coiled-coil region" evidence="4">
    <location>
        <begin position="22"/>
        <end position="49"/>
    </location>
</feature>
<comment type="catalytic activity">
    <reaction evidence="2">
        <text>L-threonyl-[protein] + ATP = O-phospho-L-threonyl-[protein] + ADP + H(+)</text>
        <dbReference type="Rhea" id="RHEA:46608"/>
        <dbReference type="Rhea" id="RHEA-COMP:11060"/>
        <dbReference type="Rhea" id="RHEA-COMP:11605"/>
        <dbReference type="ChEBI" id="CHEBI:15378"/>
        <dbReference type="ChEBI" id="CHEBI:30013"/>
        <dbReference type="ChEBI" id="CHEBI:30616"/>
        <dbReference type="ChEBI" id="CHEBI:61977"/>
        <dbReference type="ChEBI" id="CHEBI:456216"/>
        <dbReference type="EC" id="2.7.11.1"/>
    </reaction>
</comment>
<dbReference type="PANTHER" id="PTHR22988">
    <property type="entry name" value="MYOTONIC DYSTROPHY S/T KINASE-RELATED"/>
    <property type="match status" value="1"/>
</dbReference>
<feature type="compositionally biased region" description="Low complexity" evidence="5">
    <location>
        <begin position="1265"/>
        <end position="1276"/>
    </location>
</feature>
<dbReference type="EMBL" id="AACS02000001">
    <property type="protein sequence ID" value="EAU92541.2"/>
    <property type="molecule type" value="Genomic_DNA"/>
</dbReference>
<evidence type="ECO:0000256" key="5">
    <source>
        <dbReference type="SAM" id="MobiDB-lite"/>
    </source>
</evidence>
<evidence type="ECO:0000313" key="7">
    <source>
        <dbReference type="Proteomes" id="UP000001861"/>
    </source>
</evidence>
<evidence type="ECO:0000256" key="1">
    <source>
        <dbReference type="ARBA" id="ARBA00022553"/>
    </source>
</evidence>
<keyword evidence="7" id="KW-1185">Reference proteome</keyword>
<proteinExistence type="predicted"/>
<comment type="catalytic activity">
    <reaction evidence="3">
        <text>L-seryl-[protein] + ATP = O-phospho-L-seryl-[protein] + ADP + H(+)</text>
        <dbReference type="Rhea" id="RHEA:17989"/>
        <dbReference type="Rhea" id="RHEA-COMP:9863"/>
        <dbReference type="Rhea" id="RHEA-COMP:11604"/>
        <dbReference type="ChEBI" id="CHEBI:15378"/>
        <dbReference type="ChEBI" id="CHEBI:29999"/>
        <dbReference type="ChEBI" id="CHEBI:30616"/>
        <dbReference type="ChEBI" id="CHEBI:83421"/>
        <dbReference type="ChEBI" id="CHEBI:456216"/>
        <dbReference type="EC" id="2.7.11.1"/>
    </reaction>
</comment>
<dbReference type="RefSeq" id="XP_001829215.2">
    <property type="nucleotide sequence ID" value="XM_001829163.2"/>
</dbReference>
<dbReference type="HOGENOM" id="CLU_004580_0_0_1"/>
<feature type="coiled-coil region" evidence="4">
    <location>
        <begin position="169"/>
        <end position="314"/>
    </location>
</feature>
<organism evidence="6 7">
    <name type="scientific">Coprinopsis cinerea (strain Okayama-7 / 130 / ATCC MYA-4618 / FGSC 9003)</name>
    <name type="common">Inky cap fungus</name>
    <name type="synonym">Hormographiella aspergillata</name>
    <dbReference type="NCBI Taxonomy" id="240176"/>
    <lineage>
        <taxon>Eukaryota</taxon>
        <taxon>Fungi</taxon>
        <taxon>Dikarya</taxon>
        <taxon>Basidiomycota</taxon>
        <taxon>Agaricomycotina</taxon>
        <taxon>Agaricomycetes</taxon>
        <taxon>Agaricomycetidae</taxon>
        <taxon>Agaricales</taxon>
        <taxon>Agaricineae</taxon>
        <taxon>Psathyrellaceae</taxon>
        <taxon>Coprinopsis</taxon>
    </lineage>
</organism>
<dbReference type="STRING" id="240176.A8N343"/>
<dbReference type="SUPFAM" id="SSF57997">
    <property type="entry name" value="Tropomyosin"/>
    <property type="match status" value="1"/>
</dbReference>
<feature type="compositionally biased region" description="Basic and acidic residues" evidence="5">
    <location>
        <begin position="848"/>
        <end position="860"/>
    </location>
</feature>
<dbReference type="GO" id="GO:0031032">
    <property type="term" value="P:actomyosin structure organization"/>
    <property type="evidence" value="ECO:0007669"/>
    <property type="project" value="TreeGrafter"/>
</dbReference>
<feature type="region of interest" description="Disordered" evidence="5">
    <location>
        <begin position="1366"/>
        <end position="1386"/>
    </location>
</feature>
<feature type="coiled-coil region" evidence="4">
    <location>
        <begin position="534"/>
        <end position="589"/>
    </location>
</feature>
<dbReference type="eggNOG" id="ENOG502SD6Y">
    <property type="taxonomic scope" value="Eukaryota"/>
</dbReference>
<comment type="caution">
    <text evidence="6">The sequence shown here is derived from an EMBL/GenBank/DDBJ whole genome shotgun (WGS) entry which is preliminary data.</text>
</comment>
<dbReference type="PANTHER" id="PTHR22988:SF71">
    <property type="entry name" value="CITRON RHO-INTERACTING KINASE"/>
    <property type="match status" value="1"/>
</dbReference>
<name>A8N343_COPC7</name>
<protein>
    <submittedName>
        <fullName evidence="6">Uncharacterized protein</fullName>
    </submittedName>
</protein>
<keyword evidence="1" id="KW-0597">Phosphoprotein</keyword>
<reference evidence="6 7" key="1">
    <citation type="journal article" date="2010" name="Proc. Natl. Acad. Sci. U.S.A.">
        <title>Insights into evolution of multicellular fungi from the assembled chromosomes of the mushroom Coprinopsis cinerea (Coprinus cinereus).</title>
        <authorList>
            <person name="Stajich J.E."/>
            <person name="Wilke S.K."/>
            <person name="Ahren D."/>
            <person name="Au C.H."/>
            <person name="Birren B.W."/>
            <person name="Borodovsky M."/>
            <person name="Burns C."/>
            <person name="Canback B."/>
            <person name="Casselton L.A."/>
            <person name="Cheng C.K."/>
            <person name="Deng J."/>
            <person name="Dietrich F.S."/>
            <person name="Fargo D.C."/>
            <person name="Farman M.L."/>
            <person name="Gathman A.C."/>
            <person name="Goldberg J."/>
            <person name="Guigo R."/>
            <person name="Hoegger P.J."/>
            <person name="Hooker J.B."/>
            <person name="Huggins A."/>
            <person name="James T.Y."/>
            <person name="Kamada T."/>
            <person name="Kilaru S."/>
            <person name="Kodira C."/>
            <person name="Kues U."/>
            <person name="Kupfer D."/>
            <person name="Kwan H.S."/>
            <person name="Lomsadze A."/>
            <person name="Li W."/>
            <person name="Lilly W.W."/>
            <person name="Ma L.J."/>
            <person name="Mackey A.J."/>
            <person name="Manning G."/>
            <person name="Martin F."/>
            <person name="Muraguchi H."/>
            <person name="Natvig D.O."/>
            <person name="Palmerini H."/>
            <person name="Ramesh M.A."/>
            <person name="Rehmeyer C.J."/>
            <person name="Roe B.A."/>
            <person name="Shenoy N."/>
            <person name="Stanke M."/>
            <person name="Ter-Hovhannisyan V."/>
            <person name="Tunlid A."/>
            <person name="Velagapudi R."/>
            <person name="Vision T.J."/>
            <person name="Zeng Q."/>
            <person name="Zolan M.E."/>
            <person name="Pukkila P.J."/>
        </authorList>
    </citation>
    <scope>NUCLEOTIDE SEQUENCE [LARGE SCALE GENOMIC DNA]</scope>
    <source>
        <strain evidence="7">Okayama-7 / 130 / ATCC MYA-4618 / FGSC 9003</strain>
    </source>
</reference>
<feature type="region of interest" description="Disordered" evidence="5">
    <location>
        <begin position="1219"/>
        <end position="1299"/>
    </location>
</feature>
<feature type="compositionally biased region" description="Polar residues" evidence="5">
    <location>
        <begin position="142"/>
        <end position="151"/>
    </location>
</feature>
<feature type="region of interest" description="Disordered" evidence="5">
    <location>
        <begin position="1406"/>
        <end position="1443"/>
    </location>
</feature>
<dbReference type="KEGG" id="cci:CC1G_06552"/>
<feature type="coiled-coil region" evidence="4">
    <location>
        <begin position="635"/>
        <end position="704"/>
    </location>
</feature>
<dbReference type="InterPro" id="IPR050839">
    <property type="entry name" value="Rho-assoc_Ser/Thr_Kinase"/>
</dbReference>
<dbReference type="GO" id="GO:0005856">
    <property type="term" value="C:cytoskeleton"/>
    <property type="evidence" value="ECO:0007669"/>
    <property type="project" value="TreeGrafter"/>
</dbReference>
<dbReference type="Proteomes" id="UP000001861">
    <property type="component" value="Unassembled WGS sequence"/>
</dbReference>
<dbReference type="GO" id="GO:0004674">
    <property type="term" value="F:protein serine/threonine kinase activity"/>
    <property type="evidence" value="ECO:0007669"/>
    <property type="project" value="UniProtKB-EC"/>
</dbReference>
<feature type="compositionally biased region" description="Polar residues" evidence="5">
    <location>
        <begin position="1254"/>
        <end position="1263"/>
    </location>
</feature>
<feature type="compositionally biased region" description="Basic and acidic residues" evidence="5">
    <location>
        <begin position="1219"/>
        <end position="1228"/>
    </location>
</feature>
<keyword evidence="4" id="KW-0175">Coiled coil</keyword>
<accession>A8N343</accession>
<gene>
    <name evidence="6" type="ORF">CC1G_06552</name>
</gene>
<evidence type="ECO:0000256" key="3">
    <source>
        <dbReference type="ARBA" id="ARBA00048679"/>
    </source>
</evidence>
<sequence>MSPWNLGQNDPPEELITMKNQLASKESQIAAFQTQLMKKSEEFDELKKSFEDAIHKAKSKRALDLEANLRQRDSELTNEKLTRQNLETALTTATKEYKESDLEIRNLQSILDSISHDSRSQQERYRQLQKERDTLQERVKELQTQMPQPSTEPAKRTHRRSSSLSSFRVTTLEQELRETKAALQKRDEELHIVKGKLSVATSDANRFENEKLALERSLSKKIRELEATLEEKEEEIQCLRDEGGNGDRERELMDRIDEDEAKIAALESMLRNSSALEDKLHSTEQQLLEERRKVQQITQLHAQLKSEKEKLVEDLRVAHGEIENTRPMHVSGSSDDSTTHLPLSDDMDTSELVRPSEVDPVAYIGKLLAAVDRLRDERDNLQRNVHFLESESRFTIEALEAKLSASIATTVSTGETVGTLAQMKAEMDALHQELSVTKDHAESDIRTKTQEIDRLHRIILALGVTLGRLPAADGQNHADLVAGYEARIKEVEEKLDVTVLCLEATTSQRDDLVNTLRDKEASWAEEVDIIRHGHQQASRTIEDLGKQVDELTGQLEEVESQRNSLAVQIKNLESDLEAARSDLTKAESRYSELQFHQLNSMTSSEATATLRTQIHELEARVMRRNEQLGIHQHDIRRLETNLRLQEDRLMEMTAEMEMLNAQKDAMVEDCANTREERDVALHRVEELEEEMANLEASHAKDEATICALVSVIIETAGKARQALREQRESGKETANASLRRALEVVEELTTEKVRLEENVEANKQRIDELLNEVDNLRAAHEADISLYSTARTKLEQQLEQLHTEIKDLRLAKEELQRAHDTEVERLASESARLQSLLQEAEVAASAQKEGHESAQRSKDEDTSELQARVLELTRRLAENDARFSAEREQLEARLRDAVDAKDAVDTALKGVQGQLTSLEEQHASEVSQLRASLQTETDALLQSSAAKETLERENKELRAELDAASSKMAEVEASGGEKLKELENKLEAQGREAEELSRRAKDLSQQVREAEELRAREQEEHRLAITSSAEMIQRHETSVKTLEDDLARLKDELQTLDRLYSTAQQEKTQLQEQTTDLLAKVEQGRSVQRVLQDQVEEREQAMKTLEEELVSVREELARVEQANAKANLNMSLTSAQHKREMTDLQRELQNLRSKSNLEQVIAELQERNQEMDDLLRQKCAEIEANDDKSLEMLRENKKLTAKVENLTRKVTSLQNKLASLKEQRRQGDVRPSAPSAPVQVESQPEPTFQRPPSLATSISQPTFTAPPVASSSKPVPRATSFSSRPKTPEKSLPPAPMPVFRNRTPEQLPYIAPDPSSVVGKKRRAPDDFEVCESVPPQVFTAESLPGEKTENRTPRVRRVLSSLQTGFTPNRSSARPVASMPSPDKQANVPAAFISDVTNSPLVIPPLHSGLQSAKSKRSWLGKIRGASSSTSGHGHGMSRHQ</sequence>
<dbReference type="VEuPathDB" id="FungiDB:CC1G_06552"/>
<dbReference type="InParanoid" id="A8N343"/>